<keyword evidence="4" id="KW-0732">Signal</keyword>
<name>A0A1B0DHQ2_PHLPP</name>
<dbReference type="Gene3D" id="2.10.25.10">
    <property type="entry name" value="Laminin"/>
    <property type="match status" value="3"/>
</dbReference>
<dbReference type="EMBL" id="AJVK01034118">
    <property type="status" value="NOT_ANNOTATED_CDS"/>
    <property type="molecule type" value="Genomic_DNA"/>
</dbReference>
<reference evidence="10" key="1">
    <citation type="submission" date="2022-08" db="UniProtKB">
        <authorList>
            <consortium name="EnsemblMetazoa"/>
        </authorList>
    </citation>
    <scope>IDENTIFICATION</scope>
    <source>
        <strain evidence="10">Israel</strain>
    </source>
</reference>
<dbReference type="FunFam" id="2.10.25.10:FF:000506">
    <property type="entry name" value="Adhesion G protein-coupled receptor E1"/>
    <property type="match status" value="1"/>
</dbReference>
<accession>A0A1B0DHQ2</accession>
<dbReference type="PROSITE" id="PS50026">
    <property type="entry name" value="EGF_3"/>
    <property type="match status" value="3"/>
</dbReference>
<comment type="subcellular location">
    <subcellularLocation>
        <location evidence="1">Secreted</location>
    </subcellularLocation>
</comment>
<dbReference type="AlphaFoldDB" id="A0A1B0DHQ2"/>
<dbReference type="PANTHER" id="PTHR24040:SF16">
    <property type="entry name" value="FIBRILLIN-2-LIKE PROTEIN"/>
    <property type="match status" value="1"/>
</dbReference>
<evidence type="ECO:0000256" key="1">
    <source>
        <dbReference type="ARBA" id="ARBA00004613"/>
    </source>
</evidence>
<dbReference type="InterPro" id="IPR018097">
    <property type="entry name" value="EGF_Ca-bd_CS"/>
</dbReference>
<keyword evidence="11" id="KW-1185">Reference proteome</keyword>
<proteinExistence type="predicted"/>
<dbReference type="InterPro" id="IPR051145">
    <property type="entry name" value="GAS-SHBG-PROS"/>
</dbReference>
<dbReference type="EnsemblMetazoa" id="PPAI007686-RA">
    <property type="protein sequence ID" value="PPAI007686-PA"/>
    <property type="gene ID" value="PPAI007686"/>
</dbReference>
<keyword evidence="7" id="KW-0325">Glycoprotein</keyword>
<dbReference type="InterPro" id="IPR026823">
    <property type="entry name" value="cEGF"/>
</dbReference>
<dbReference type="PROSITE" id="PS01186">
    <property type="entry name" value="EGF_2"/>
    <property type="match status" value="2"/>
</dbReference>
<dbReference type="InterPro" id="IPR000742">
    <property type="entry name" value="EGF"/>
</dbReference>
<dbReference type="VEuPathDB" id="VectorBase:PPAPM1_009159"/>
<evidence type="ECO:0000256" key="5">
    <source>
        <dbReference type="ARBA" id="ARBA00022737"/>
    </source>
</evidence>
<dbReference type="SMART" id="SM00181">
    <property type="entry name" value="EGF"/>
    <property type="match status" value="3"/>
</dbReference>
<dbReference type="SUPFAM" id="SSF57184">
    <property type="entry name" value="Growth factor receptor domain"/>
    <property type="match status" value="1"/>
</dbReference>
<feature type="domain" description="EGF-like" evidence="9">
    <location>
        <begin position="51"/>
        <end position="88"/>
    </location>
</feature>
<feature type="domain" description="EGF-like" evidence="9">
    <location>
        <begin position="94"/>
        <end position="134"/>
    </location>
</feature>
<dbReference type="CDD" id="cd00054">
    <property type="entry name" value="EGF_CA"/>
    <property type="match status" value="2"/>
</dbReference>
<dbReference type="GO" id="GO:0005509">
    <property type="term" value="F:calcium ion binding"/>
    <property type="evidence" value="ECO:0007669"/>
    <property type="project" value="InterPro"/>
</dbReference>
<keyword evidence="3 8" id="KW-0245">EGF-like domain</keyword>
<evidence type="ECO:0000256" key="6">
    <source>
        <dbReference type="ARBA" id="ARBA00023157"/>
    </source>
</evidence>
<protein>
    <recommendedName>
        <fullName evidence="9">EGF-like domain-containing protein</fullName>
    </recommendedName>
</protein>
<dbReference type="EMBL" id="AJVK01034119">
    <property type="status" value="NOT_ANNOTATED_CDS"/>
    <property type="molecule type" value="Genomic_DNA"/>
</dbReference>
<dbReference type="Proteomes" id="UP000092462">
    <property type="component" value="Unassembled WGS sequence"/>
</dbReference>
<dbReference type="InterPro" id="IPR009030">
    <property type="entry name" value="Growth_fac_rcpt_cys_sf"/>
</dbReference>
<keyword evidence="6" id="KW-1015">Disulfide bond</keyword>
<evidence type="ECO:0000256" key="4">
    <source>
        <dbReference type="ARBA" id="ARBA00022729"/>
    </source>
</evidence>
<dbReference type="SMART" id="SM00179">
    <property type="entry name" value="EGF_CA"/>
    <property type="match status" value="3"/>
</dbReference>
<dbReference type="InterPro" id="IPR049883">
    <property type="entry name" value="NOTCH1_EGF-like"/>
</dbReference>
<dbReference type="GO" id="GO:0005576">
    <property type="term" value="C:extracellular region"/>
    <property type="evidence" value="ECO:0007669"/>
    <property type="project" value="UniProtKB-SubCell"/>
</dbReference>
<evidence type="ECO:0000259" key="9">
    <source>
        <dbReference type="PROSITE" id="PS50026"/>
    </source>
</evidence>
<keyword evidence="2" id="KW-0964">Secreted</keyword>
<evidence type="ECO:0000256" key="8">
    <source>
        <dbReference type="PROSITE-ProRule" id="PRU00076"/>
    </source>
</evidence>
<evidence type="ECO:0000313" key="10">
    <source>
        <dbReference type="EnsemblMetazoa" id="PPAI007686-PA"/>
    </source>
</evidence>
<dbReference type="VEuPathDB" id="VectorBase:PPAI007686"/>
<evidence type="ECO:0000256" key="2">
    <source>
        <dbReference type="ARBA" id="ARBA00022525"/>
    </source>
</evidence>
<feature type="domain" description="EGF-like" evidence="9">
    <location>
        <begin position="9"/>
        <end position="50"/>
    </location>
</feature>
<dbReference type="PANTHER" id="PTHR24040">
    <property type="entry name" value="LAMININ G-LIKE DOMAIN-CONTAINING PROTEIN"/>
    <property type="match status" value="1"/>
</dbReference>
<evidence type="ECO:0000313" key="11">
    <source>
        <dbReference type="Proteomes" id="UP000092462"/>
    </source>
</evidence>
<dbReference type="Pfam" id="PF12662">
    <property type="entry name" value="cEGF"/>
    <property type="match status" value="1"/>
</dbReference>
<dbReference type="FunFam" id="2.10.25.10:FF:000014">
    <property type="entry name" value="Latent-transforming growth factor beta-binding protein 3"/>
    <property type="match status" value="2"/>
</dbReference>
<dbReference type="InterPro" id="IPR000152">
    <property type="entry name" value="EGF-type_Asp/Asn_hydroxyl_site"/>
</dbReference>
<dbReference type="Pfam" id="PF07645">
    <property type="entry name" value="EGF_CA"/>
    <property type="match status" value="2"/>
</dbReference>
<sequence>MPLVNPFPDIDECSEGMANCAPDQICRNKPGGYVCYCPPGYILGKSRQCEDIDECATSGFCPTNSQCLNTPGSYHCECAAGFAAATGSRPLCVDVDECSEQPGICHQRCVNYWGAYKCTCDSGYKLAPDNRTCLDIDECEAHRSYDLVTPHVLNVWIQHFLAKGDTQSEKNG</sequence>
<keyword evidence="5" id="KW-0677">Repeat</keyword>
<evidence type="ECO:0000256" key="3">
    <source>
        <dbReference type="ARBA" id="ARBA00022536"/>
    </source>
</evidence>
<evidence type="ECO:0000256" key="7">
    <source>
        <dbReference type="ARBA" id="ARBA00023180"/>
    </source>
</evidence>
<dbReference type="InterPro" id="IPR001881">
    <property type="entry name" value="EGF-like_Ca-bd_dom"/>
</dbReference>
<dbReference type="PROSITE" id="PS01187">
    <property type="entry name" value="EGF_CA"/>
    <property type="match status" value="3"/>
</dbReference>
<comment type="caution">
    <text evidence="8">Lacks conserved residue(s) required for the propagation of feature annotation.</text>
</comment>
<organism evidence="10 11">
    <name type="scientific">Phlebotomus papatasi</name>
    <name type="common">Sandfly</name>
    <dbReference type="NCBI Taxonomy" id="29031"/>
    <lineage>
        <taxon>Eukaryota</taxon>
        <taxon>Metazoa</taxon>
        <taxon>Ecdysozoa</taxon>
        <taxon>Arthropoda</taxon>
        <taxon>Hexapoda</taxon>
        <taxon>Insecta</taxon>
        <taxon>Pterygota</taxon>
        <taxon>Neoptera</taxon>
        <taxon>Endopterygota</taxon>
        <taxon>Diptera</taxon>
        <taxon>Nematocera</taxon>
        <taxon>Psychodoidea</taxon>
        <taxon>Psychodidae</taxon>
        <taxon>Phlebotomus</taxon>
        <taxon>Phlebotomus</taxon>
    </lineage>
</organism>
<dbReference type="PROSITE" id="PS00010">
    <property type="entry name" value="ASX_HYDROXYL"/>
    <property type="match status" value="3"/>
</dbReference>